<dbReference type="PATRIC" id="fig|421052.3.peg.917"/>
<accession>S3NJ03</accession>
<keyword evidence="2" id="KW-1185">Reference proteome</keyword>
<protein>
    <submittedName>
        <fullName evidence="1">Uncharacterized protein</fullName>
    </submittedName>
</protein>
<dbReference type="OrthoDB" id="6708616at2"/>
<sequence>MKNRSKSLNSPHLLWTTEQDVFLIENDSMAIIDLREFLPFSEEEILNRKKILGLLKRSKQMKKEI</sequence>
<dbReference type="Proteomes" id="UP000014568">
    <property type="component" value="Unassembled WGS sequence"/>
</dbReference>
<evidence type="ECO:0000313" key="2">
    <source>
        <dbReference type="Proteomes" id="UP000014568"/>
    </source>
</evidence>
<dbReference type="EMBL" id="ATGI01000006">
    <property type="protein sequence ID" value="EPF80035.1"/>
    <property type="molecule type" value="Genomic_DNA"/>
</dbReference>
<dbReference type="HOGENOM" id="CLU_189652_1_0_6"/>
<gene>
    <name evidence="1" type="ORF">F945_00930</name>
</gene>
<proteinExistence type="predicted"/>
<reference evidence="1 2" key="1">
    <citation type="submission" date="2013-06" db="EMBL/GenBank/DDBJ databases">
        <title>The Genome Sequence of Acinetobacter rudis CIP 110305.</title>
        <authorList>
            <consortium name="The Broad Institute Genome Sequencing Platform"/>
            <consortium name="The Broad Institute Genome Sequencing Center for Infectious Disease"/>
            <person name="Cerqueira G."/>
            <person name="Feldgarden M."/>
            <person name="Courvalin P."/>
            <person name="Perichon B."/>
            <person name="Grillot-Courvalin C."/>
            <person name="Clermont D."/>
            <person name="Rocha E."/>
            <person name="Yoon E.-J."/>
            <person name="Nemec A."/>
            <person name="Young S.K."/>
            <person name="Zeng Q."/>
            <person name="Gargeya S."/>
            <person name="Fitzgerald M."/>
            <person name="Abouelleil A."/>
            <person name="Alvarado L."/>
            <person name="Berlin A.M."/>
            <person name="Chapman S.B."/>
            <person name="Dewar J."/>
            <person name="Goldberg J."/>
            <person name="Griggs A."/>
            <person name="Gujja S."/>
            <person name="Hansen M."/>
            <person name="Howarth C."/>
            <person name="Imamovic A."/>
            <person name="Larimer J."/>
            <person name="McCowan C."/>
            <person name="Murphy C."/>
            <person name="Pearson M."/>
            <person name="Priest M."/>
            <person name="Roberts A."/>
            <person name="Saif S."/>
            <person name="Shea T."/>
            <person name="Sykes S."/>
            <person name="Wortman J."/>
            <person name="Nusbaum C."/>
            <person name="Birren B."/>
        </authorList>
    </citation>
    <scope>NUCLEOTIDE SEQUENCE [LARGE SCALE GENOMIC DNA]</scope>
    <source>
        <strain evidence="1 2">CIP 110305</strain>
    </source>
</reference>
<dbReference type="eggNOG" id="ENOG5031S25">
    <property type="taxonomic scope" value="Bacteria"/>
</dbReference>
<organism evidence="1 2">
    <name type="scientific">Acinetobacter rudis CIP 110305</name>
    <dbReference type="NCBI Taxonomy" id="421052"/>
    <lineage>
        <taxon>Bacteria</taxon>
        <taxon>Pseudomonadati</taxon>
        <taxon>Pseudomonadota</taxon>
        <taxon>Gammaproteobacteria</taxon>
        <taxon>Moraxellales</taxon>
        <taxon>Moraxellaceae</taxon>
        <taxon>Acinetobacter</taxon>
    </lineage>
</organism>
<name>S3NJ03_9GAMM</name>
<dbReference type="RefSeq" id="WP_016655353.1">
    <property type="nucleotide sequence ID" value="NZ_KE340351.1"/>
</dbReference>
<evidence type="ECO:0000313" key="1">
    <source>
        <dbReference type="EMBL" id="EPF80035.1"/>
    </source>
</evidence>
<dbReference type="AlphaFoldDB" id="S3NJ03"/>
<comment type="caution">
    <text evidence="1">The sequence shown here is derived from an EMBL/GenBank/DDBJ whole genome shotgun (WGS) entry which is preliminary data.</text>
</comment>